<feature type="transmembrane region" description="Helical" evidence="1">
    <location>
        <begin position="219"/>
        <end position="244"/>
    </location>
</feature>
<keyword evidence="4" id="KW-1185">Reference proteome</keyword>
<dbReference type="Proteomes" id="UP001063782">
    <property type="component" value="Chromosome"/>
</dbReference>
<evidence type="ECO:0000256" key="1">
    <source>
        <dbReference type="SAM" id="Phobius"/>
    </source>
</evidence>
<organism evidence="3 4">
    <name type="scientific">Moraxella nasicaprae</name>
    <dbReference type="NCBI Taxonomy" id="2904122"/>
    <lineage>
        <taxon>Bacteria</taxon>
        <taxon>Pseudomonadati</taxon>
        <taxon>Pseudomonadota</taxon>
        <taxon>Gammaproteobacteria</taxon>
        <taxon>Moraxellales</taxon>
        <taxon>Moraxellaceae</taxon>
        <taxon>Moraxella</taxon>
    </lineage>
</organism>
<dbReference type="PROSITE" id="PS51257">
    <property type="entry name" value="PROKAR_LIPOPROTEIN"/>
    <property type="match status" value="1"/>
</dbReference>
<sequence>MKPLKSLVLTAILSSILALTGCTHALITDIAQDIKNPPTKDIKNLPTKTVKEQDSLAGFVIHQDGQLVMLGQRYAYVFDDNDSTQRLKKMLTNPNFLKLKYHWEIAGGNGIGDETRHKISYYRDGTFNFSAMFWYQYDNAQEFAEFQKAGFALHHNYSHTDNGAGRQHYEFFANFSGKVYQHNASTKALLQTAKPLSKPYQFGIDRQVADKTKMLGGSLLLPLALPFALVGDILFLPISLPITLNGGVSNMRIN</sequence>
<evidence type="ECO:0000313" key="3">
    <source>
        <dbReference type="EMBL" id="UXZ04240.1"/>
    </source>
</evidence>
<name>A0ABY6F2B1_9GAMM</name>
<feature type="signal peptide" evidence="2">
    <location>
        <begin position="1"/>
        <end position="25"/>
    </location>
</feature>
<proteinExistence type="predicted"/>
<keyword evidence="2" id="KW-0732">Signal</keyword>
<gene>
    <name evidence="3" type="ORF">LU297_06415</name>
</gene>
<keyword evidence="1" id="KW-0472">Membrane</keyword>
<evidence type="ECO:0008006" key="5">
    <source>
        <dbReference type="Google" id="ProtNLM"/>
    </source>
</evidence>
<keyword evidence="1" id="KW-1133">Transmembrane helix</keyword>
<feature type="chain" id="PRO_5045307248" description="Lipoprotein" evidence="2">
    <location>
        <begin position="26"/>
        <end position="254"/>
    </location>
</feature>
<reference evidence="3" key="1">
    <citation type="submission" date="2021-12" db="EMBL/GenBank/DDBJ databases">
        <title>taxonomy of Moraxella sp. ZY201224.</title>
        <authorList>
            <person name="Li F."/>
        </authorList>
    </citation>
    <scope>NUCLEOTIDE SEQUENCE</scope>
    <source>
        <strain evidence="3">ZY201224</strain>
    </source>
</reference>
<protein>
    <recommendedName>
        <fullName evidence="5">Lipoprotein</fullName>
    </recommendedName>
</protein>
<dbReference type="EMBL" id="CP089977">
    <property type="protein sequence ID" value="UXZ04240.1"/>
    <property type="molecule type" value="Genomic_DNA"/>
</dbReference>
<keyword evidence="1" id="KW-0812">Transmembrane</keyword>
<evidence type="ECO:0000256" key="2">
    <source>
        <dbReference type="SAM" id="SignalP"/>
    </source>
</evidence>
<accession>A0ABY6F2B1</accession>
<evidence type="ECO:0000313" key="4">
    <source>
        <dbReference type="Proteomes" id="UP001063782"/>
    </source>
</evidence>
<dbReference type="RefSeq" id="WP_263075724.1">
    <property type="nucleotide sequence ID" value="NZ_CP089977.1"/>
</dbReference>